<comment type="caution">
    <text evidence="2">The sequence shown here is derived from an EMBL/GenBank/DDBJ whole genome shotgun (WGS) entry which is preliminary data.</text>
</comment>
<evidence type="ECO:0000259" key="1">
    <source>
        <dbReference type="Pfam" id="PF18962"/>
    </source>
</evidence>
<dbReference type="InterPro" id="IPR026444">
    <property type="entry name" value="Secre_tail"/>
</dbReference>
<dbReference type="AlphaFoldDB" id="A0A9D7XTG8"/>
<feature type="domain" description="Secretion system C-terminal sorting" evidence="1">
    <location>
        <begin position="444"/>
        <end position="512"/>
    </location>
</feature>
<proteinExistence type="predicted"/>
<gene>
    <name evidence="2" type="ORF">IPP15_15110</name>
</gene>
<dbReference type="SUPFAM" id="SSF63829">
    <property type="entry name" value="Calcium-dependent phosphotriesterase"/>
    <property type="match status" value="1"/>
</dbReference>
<sequence>MYLNNSEKMLFISRYIVPSKYFLFILIIFCVCYRSNSQGGYGNNWILGYDSEIPNIKGSLLSFSANSIEITGINKSMVLEGSNTSISNYDGILQFYSNGCYINDSDNQKILNSDSIGLGVLSTSYCNTGGNPLNQSIIALPIQGDNNIYYLFYPDLESPYRHSKENYFALAPLHLYYSVVDMSKNDGKGEVTIKNSLVISDTLARGMIQATSSNTKDCWWIIMPESHSNCYYIIRLSINGIDTILHQCLGEVWGDRDLTGQAVFSPNGKKYVRFNYFYGLNIYDFDDLTGRLSSPINIKIPIDTFYYSGVAISPNSRYIYATTFDKLFQLDLNSSDSLINNTLIAELNTPQDIQFKTRFNHAVLAADGKIYIGGTNTHNYLHVIQSPNCGGQNCDLQQYAVKMPSWNIYGMPNQPTYNDWGSSNVCDSIVGTLSIKRHEFKTKIFPSPFYNNVQIEVNEPVRLTILDIFGRIVYGQELNKNINNVFLQHLNTGVYFFLLSNKYELVVQRKLIKL</sequence>
<dbReference type="Proteomes" id="UP000808337">
    <property type="component" value="Unassembled WGS sequence"/>
</dbReference>
<evidence type="ECO:0000313" key="2">
    <source>
        <dbReference type="EMBL" id="MBK9983683.1"/>
    </source>
</evidence>
<dbReference type="EMBL" id="JADKGY010000022">
    <property type="protein sequence ID" value="MBK9983683.1"/>
    <property type="molecule type" value="Genomic_DNA"/>
</dbReference>
<protein>
    <submittedName>
        <fullName evidence="2">T9SS type A sorting domain-containing protein</fullName>
    </submittedName>
</protein>
<name>A0A9D7XTG8_9BACT</name>
<accession>A0A9D7XTG8</accession>
<organism evidence="2 3">
    <name type="scientific">Candidatus Opimibacter skivensis</name>
    <dbReference type="NCBI Taxonomy" id="2982028"/>
    <lineage>
        <taxon>Bacteria</taxon>
        <taxon>Pseudomonadati</taxon>
        <taxon>Bacteroidota</taxon>
        <taxon>Saprospiria</taxon>
        <taxon>Saprospirales</taxon>
        <taxon>Saprospiraceae</taxon>
        <taxon>Candidatus Opimibacter</taxon>
    </lineage>
</organism>
<evidence type="ECO:0000313" key="3">
    <source>
        <dbReference type="Proteomes" id="UP000808337"/>
    </source>
</evidence>
<reference evidence="2 3" key="1">
    <citation type="submission" date="2020-10" db="EMBL/GenBank/DDBJ databases">
        <title>Connecting structure to function with the recovery of over 1000 high-quality activated sludge metagenome-assembled genomes encoding full-length rRNA genes using long-read sequencing.</title>
        <authorList>
            <person name="Singleton C.M."/>
            <person name="Petriglieri F."/>
            <person name="Kristensen J.M."/>
            <person name="Kirkegaard R.H."/>
            <person name="Michaelsen T.Y."/>
            <person name="Andersen M.H."/>
            <person name="Karst S.M."/>
            <person name="Dueholm M.S."/>
            <person name="Nielsen P.H."/>
            <person name="Albertsen M."/>
        </authorList>
    </citation>
    <scope>NUCLEOTIDE SEQUENCE [LARGE SCALE GENOMIC DNA]</scope>
    <source>
        <strain evidence="2">Ribe_18-Q3-R11-54_MAXAC.273</strain>
    </source>
</reference>
<dbReference type="NCBIfam" id="TIGR04183">
    <property type="entry name" value="Por_Secre_tail"/>
    <property type="match status" value="1"/>
</dbReference>
<dbReference type="Pfam" id="PF18962">
    <property type="entry name" value="Por_Secre_tail"/>
    <property type="match status" value="1"/>
</dbReference>